<organism evidence="4 5">
    <name type="scientific">Cercophora samala</name>
    <dbReference type="NCBI Taxonomy" id="330535"/>
    <lineage>
        <taxon>Eukaryota</taxon>
        <taxon>Fungi</taxon>
        <taxon>Dikarya</taxon>
        <taxon>Ascomycota</taxon>
        <taxon>Pezizomycotina</taxon>
        <taxon>Sordariomycetes</taxon>
        <taxon>Sordariomycetidae</taxon>
        <taxon>Sordariales</taxon>
        <taxon>Lasiosphaeriaceae</taxon>
        <taxon>Cercophora</taxon>
    </lineage>
</organism>
<keyword evidence="5" id="KW-1185">Reference proteome</keyword>
<feature type="domain" description="Carrier" evidence="3">
    <location>
        <begin position="141"/>
        <end position="215"/>
    </location>
</feature>
<accession>A0AA39ZK19</accession>
<dbReference type="SUPFAM" id="SSF47336">
    <property type="entry name" value="ACP-like"/>
    <property type="match status" value="1"/>
</dbReference>
<evidence type="ECO:0000259" key="3">
    <source>
        <dbReference type="PROSITE" id="PS50075"/>
    </source>
</evidence>
<dbReference type="Proteomes" id="UP001174997">
    <property type="component" value="Unassembled WGS sequence"/>
</dbReference>
<proteinExistence type="predicted"/>
<evidence type="ECO:0000313" key="5">
    <source>
        <dbReference type="Proteomes" id="UP001174997"/>
    </source>
</evidence>
<protein>
    <recommendedName>
        <fullName evidence="3">Carrier domain-containing protein</fullName>
    </recommendedName>
</protein>
<comment type="caution">
    <text evidence="4">The sequence shown here is derived from an EMBL/GenBank/DDBJ whole genome shotgun (WGS) entry which is preliminary data.</text>
</comment>
<dbReference type="InterPro" id="IPR036736">
    <property type="entry name" value="ACP-like_sf"/>
</dbReference>
<dbReference type="AlphaFoldDB" id="A0AA39ZK19"/>
<keyword evidence="2" id="KW-0597">Phosphoprotein</keyword>
<evidence type="ECO:0000256" key="2">
    <source>
        <dbReference type="ARBA" id="ARBA00022553"/>
    </source>
</evidence>
<dbReference type="InterPro" id="IPR020806">
    <property type="entry name" value="PKS_PP-bd"/>
</dbReference>
<dbReference type="SMART" id="SM00823">
    <property type="entry name" value="PKS_PP"/>
    <property type="match status" value="1"/>
</dbReference>
<keyword evidence="1" id="KW-0596">Phosphopantetheine</keyword>
<evidence type="ECO:0000313" key="4">
    <source>
        <dbReference type="EMBL" id="KAK0672122.1"/>
    </source>
</evidence>
<name>A0AA39ZK19_9PEZI</name>
<reference evidence="4" key="1">
    <citation type="submission" date="2023-06" db="EMBL/GenBank/DDBJ databases">
        <title>Genome-scale phylogeny and comparative genomics of the fungal order Sordariales.</title>
        <authorList>
            <consortium name="Lawrence Berkeley National Laboratory"/>
            <person name="Hensen N."/>
            <person name="Bonometti L."/>
            <person name="Westerberg I."/>
            <person name="Brannstrom I.O."/>
            <person name="Guillou S."/>
            <person name="Cros-Aarteil S."/>
            <person name="Calhoun S."/>
            <person name="Haridas S."/>
            <person name="Kuo A."/>
            <person name="Mondo S."/>
            <person name="Pangilinan J."/>
            <person name="Riley R."/>
            <person name="Labutti K."/>
            <person name="Andreopoulos B."/>
            <person name="Lipzen A."/>
            <person name="Chen C."/>
            <person name="Yanf M."/>
            <person name="Daum C."/>
            <person name="Ng V."/>
            <person name="Clum A."/>
            <person name="Steindorff A."/>
            <person name="Ohm R."/>
            <person name="Martin F."/>
            <person name="Silar P."/>
            <person name="Natvig D."/>
            <person name="Lalanne C."/>
            <person name="Gautier V."/>
            <person name="Ament-Velasquez S.L."/>
            <person name="Kruys A."/>
            <person name="Hutchinson M.I."/>
            <person name="Powell A.J."/>
            <person name="Barry K."/>
            <person name="Miller A.N."/>
            <person name="Grigoriev I.V."/>
            <person name="Debuchy R."/>
            <person name="Gladieux P."/>
            <person name="Thoren M.H."/>
            <person name="Johannesson H."/>
        </authorList>
    </citation>
    <scope>NUCLEOTIDE SEQUENCE</scope>
    <source>
        <strain evidence="4">CBS 307.81</strain>
    </source>
</reference>
<dbReference type="Gene3D" id="1.10.1200.10">
    <property type="entry name" value="ACP-like"/>
    <property type="match status" value="1"/>
</dbReference>
<dbReference type="SUPFAM" id="SSF51735">
    <property type="entry name" value="NAD(P)-binding Rossmann-fold domains"/>
    <property type="match status" value="1"/>
</dbReference>
<dbReference type="GO" id="GO:0031177">
    <property type="term" value="F:phosphopantetheine binding"/>
    <property type="evidence" value="ECO:0007669"/>
    <property type="project" value="InterPro"/>
</dbReference>
<sequence>MREWDREKLEWKFVKELSAQYWVANLISPVEFSAVLEKGQTVLIHYAASASDQAAIKIAQHLGAVVFALVKSRAEKTIPAQLILGLGDGLIRDDNGTGFAGDRKFELRVVRSDKSGRQAGGKTEKIGEVLSRATALGEAAAAVEEYIKLQIAVAIGVDVGEVDGQKPLPEFGEDSLKAVEIRNLCLREMQSDISVFELLSSTPVAELAVKIATKSGLVKLEAEGV</sequence>
<evidence type="ECO:0000256" key="1">
    <source>
        <dbReference type="ARBA" id="ARBA00022450"/>
    </source>
</evidence>
<dbReference type="EMBL" id="JAULSY010000015">
    <property type="protein sequence ID" value="KAK0672122.1"/>
    <property type="molecule type" value="Genomic_DNA"/>
</dbReference>
<dbReference type="PROSITE" id="PS50075">
    <property type="entry name" value="CARRIER"/>
    <property type="match status" value="1"/>
</dbReference>
<gene>
    <name evidence="4" type="ORF">QBC41DRAFT_299858</name>
</gene>
<dbReference type="InterPro" id="IPR009081">
    <property type="entry name" value="PP-bd_ACP"/>
</dbReference>
<dbReference type="Gene3D" id="3.40.50.720">
    <property type="entry name" value="NAD(P)-binding Rossmann-like Domain"/>
    <property type="match status" value="1"/>
</dbReference>
<dbReference type="InterPro" id="IPR036291">
    <property type="entry name" value="NAD(P)-bd_dom_sf"/>
</dbReference>